<proteinExistence type="inferred from homology"/>
<keyword evidence="5" id="KW-1185">Reference proteome</keyword>
<organism evidence="4 5">
    <name type="scientific">Ideonella aquatica</name>
    <dbReference type="NCBI Taxonomy" id="2824119"/>
    <lineage>
        <taxon>Bacteria</taxon>
        <taxon>Pseudomonadati</taxon>
        <taxon>Pseudomonadota</taxon>
        <taxon>Betaproteobacteria</taxon>
        <taxon>Burkholderiales</taxon>
        <taxon>Sphaerotilaceae</taxon>
        <taxon>Ideonella</taxon>
    </lineage>
</organism>
<evidence type="ECO:0000313" key="5">
    <source>
        <dbReference type="Proteomes" id="UP000678374"/>
    </source>
</evidence>
<dbReference type="Proteomes" id="UP000678374">
    <property type="component" value="Unassembled WGS sequence"/>
</dbReference>
<dbReference type="AlphaFoldDB" id="A0A940YFG0"/>
<dbReference type="CDD" id="cd08946">
    <property type="entry name" value="SDR_e"/>
    <property type="match status" value="1"/>
</dbReference>
<comment type="caution">
    <text evidence="4">The sequence shown here is derived from an EMBL/GenBank/DDBJ whole genome shotgun (WGS) entry which is preliminary data.</text>
</comment>
<protein>
    <submittedName>
        <fullName evidence="4">NAD(P)-dependent oxidoreductase</fullName>
    </submittedName>
</protein>
<feature type="domain" description="NAD-dependent epimerase/dehydratase" evidence="3">
    <location>
        <begin position="12"/>
        <end position="245"/>
    </location>
</feature>
<dbReference type="PANTHER" id="PTHR43000">
    <property type="entry name" value="DTDP-D-GLUCOSE 4,6-DEHYDRATASE-RELATED"/>
    <property type="match status" value="1"/>
</dbReference>
<dbReference type="Pfam" id="PF01370">
    <property type="entry name" value="Epimerase"/>
    <property type="match status" value="1"/>
</dbReference>
<reference evidence="4" key="1">
    <citation type="submission" date="2021-04" db="EMBL/GenBank/DDBJ databases">
        <title>The genome sequence of Ideonella sp. 4Y11.</title>
        <authorList>
            <person name="Liu Y."/>
        </authorList>
    </citation>
    <scope>NUCLEOTIDE SEQUENCE</scope>
    <source>
        <strain evidence="4">4Y11</strain>
    </source>
</reference>
<evidence type="ECO:0000256" key="1">
    <source>
        <dbReference type="ARBA" id="ARBA00005125"/>
    </source>
</evidence>
<evidence type="ECO:0000313" key="4">
    <source>
        <dbReference type="EMBL" id="MBQ0958344.1"/>
    </source>
</evidence>
<comment type="pathway">
    <text evidence="1">Bacterial outer membrane biogenesis; LPS O-antigen biosynthesis.</text>
</comment>
<dbReference type="RefSeq" id="WP_210800857.1">
    <property type="nucleotide sequence ID" value="NZ_JAGQDE010000003.1"/>
</dbReference>
<evidence type="ECO:0000256" key="2">
    <source>
        <dbReference type="ARBA" id="ARBA00007637"/>
    </source>
</evidence>
<evidence type="ECO:0000259" key="3">
    <source>
        <dbReference type="Pfam" id="PF01370"/>
    </source>
</evidence>
<sequence>MSALAGAPVRSALVTGARGFIGRHLCRHLALNGWQVAGLGHGHWPEAEAMRWGVSRWVNGGVTAANLDALYPSTGALSTVFHLAGGSSVGAAIANPREDFDRTVTTTADLMEWLRLNAPATAVVAVSSAAVYGAGHEGPIAEDADLHPYSPYGHHKLMMESLCRSYGASFGTRATVARLFSVYGAGLSKQLLWDICSRLHKGVRSLELGGSGNELRDWVAVDDVVCALERLADEAHPAVPAFNVGTGLATPVRDVAELVLKAWSSTNGGTAPALSFSGASRQGDPFSLCADVGRLAHLSWRARHGLEAGLARYVAWFQQSQMDVS</sequence>
<comment type="similarity">
    <text evidence="2">Belongs to the NAD(P)-dependent epimerase/dehydratase family.</text>
</comment>
<gene>
    <name evidence="4" type="ORF">KAK06_05185</name>
</gene>
<dbReference type="InterPro" id="IPR036291">
    <property type="entry name" value="NAD(P)-bd_dom_sf"/>
</dbReference>
<dbReference type="SUPFAM" id="SSF51735">
    <property type="entry name" value="NAD(P)-binding Rossmann-fold domains"/>
    <property type="match status" value="1"/>
</dbReference>
<dbReference type="Gene3D" id="3.40.50.720">
    <property type="entry name" value="NAD(P)-binding Rossmann-like Domain"/>
    <property type="match status" value="1"/>
</dbReference>
<accession>A0A940YFG0</accession>
<name>A0A940YFG0_9BURK</name>
<dbReference type="EMBL" id="JAGQDE010000003">
    <property type="protein sequence ID" value="MBQ0958344.1"/>
    <property type="molecule type" value="Genomic_DNA"/>
</dbReference>
<dbReference type="InterPro" id="IPR001509">
    <property type="entry name" value="Epimerase_deHydtase"/>
</dbReference>